<dbReference type="InterPro" id="IPR016159">
    <property type="entry name" value="Cullin_repeat-like_dom_sf"/>
</dbReference>
<dbReference type="SMART" id="SM00182">
    <property type="entry name" value="CULLIN"/>
    <property type="match status" value="1"/>
</dbReference>
<dbReference type="Gene3D" id="3.30.230.130">
    <property type="entry name" value="Cullin, Chain C, Domain 2"/>
    <property type="match status" value="1"/>
</dbReference>
<organism evidence="5 6">
    <name type="scientific">Hyaloscypha hepaticicola</name>
    <dbReference type="NCBI Taxonomy" id="2082293"/>
    <lineage>
        <taxon>Eukaryota</taxon>
        <taxon>Fungi</taxon>
        <taxon>Dikarya</taxon>
        <taxon>Ascomycota</taxon>
        <taxon>Pezizomycotina</taxon>
        <taxon>Leotiomycetes</taxon>
        <taxon>Helotiales</taxon>
        <taxon>Hyaloscyphaceae</taxon>
        <taxon>Hyaloscypha</taxon>
    </lineage>
</organism>
<dbReference type="Proteomes" id="UP000235672">
    <property type="component" value="Unassembled WGS sequence"/>
</dbReference>
<sequence>MITGRGRGRIKIRITVRPPRRGPLQRTQDEFEPHWSILCEALDNIYRRNASTSDLEKLYRASYKIALKRLGHKLHEKLAEFQRSWIIENLVPEVRVLAQKDVPSTTSDQSFKGASELLHCVIDQWKNLTLSAAISEGAMMYMDRVYVSERTQPPLAYSLESSFRDNLLYHPIKLPKSETKVIDLLFDVMFNLISLSRSGHSVDKKLIRACVTLLKSLYSTGERTEANDLYQIDFEPRFIAYSQYFFFQEVKSLADQSASTWLQRTGYWLKEEAELCRTVIWGPTYHALIKVVESQLIDGYLEHHATNLKAEIETMFRDENYDDLRLLYRHIQRVDPRLQFLRKALTSFIIGCVADIDDTFDASTSKDVPGESWTLFSRQLLREESLHLTWATEILQLERKITRILEHGLDCDPILNIVQSRNLSNIFENYSQGPRCLSLLLSSKIRSYIASPSNIQSEDLMDAVALVQYIPHLPTFQYWYKDHLSHRLISHQVHSMSSLEIEQVIIDKLRVEINDGYANELERMLEDAMSSHSLSCKFADTIKPDQEEQNDIELSVSILTHPFWPSYLTNFRTLNDANQGSTPFLPPKLAQLKQNFEDFYSKRKNRRLIWPRLAGTAEIACSFLSFQDDNANIITAREYRFEVPTCFMVVMLLFNDLPTGVFLSFSDIQHQTKLPAGILVTILAVLSEIPEMRILLTRRLDKAEDEYNFNEKFVSQAEVVKIPTSVISSSFKNEDEISRYKELQSRFEIERLEACIVRIMKSEREMGHERLMAHVMNEYSIGEKPEVGMVKKRVNALIEREYMERVFVEDHIGYRYIV</sequence>
<dbReference type="SUPFAM" id="SSF75632">
    <property type="entry name" value="Cullin homology domain"/>
    <property type="match status" value="1"/>
</dbReference>
<dbReference type="SMART" id="SM00884">
    <property type="entry name" value="Cullin_Nedd8"/>
    <property type="match status" value="1"/>
</dbReference>
<dbReference type="InterPro" id="IPR016158">
    <property type="entry name" value="Cullin_homology"/>
</dbReference>
<dbReference type="PROSITE" id="PS50069">
    <property type="entry name" value="CULLIN_2"/>
    <property type="match status" value="1"/>
</dbReference>
<dbReference type="InterPro" id="IPR036390">
    <property type="entry name" value="WH_DNA-bd_sf"/>
</dbReference>
<dbReference type="GO" id="GO:0031625">
    <property type="term" value="F:ubiquitin protein ligase binding"/>
    <property type="evidence" value="ECO:0007669"/>
    <property type="project" value="InterPro"/>
</dbReference>
<evidence type="ECO:0000259" key="4">
    <source>
        <dbReference type="PROSITE" id="PS50069"/>
    </source>
</evidence>
<dbReference type="SUPFAM" id="SSF46785">
    <property type="entry name" value="Winged helix' DNA-binding domain"/>
    <property type="match status" value="1"/>
</dbReference>
<protein>
    <submittedName>
        <fullName evidence="5">Cullin repeat-containing protein</fullName>
    </submittedName>
</protein>
<evidence type="ECO:0000313" key="5">
    <source>
        <dbReference type="EMBL" id="PMD13239.1"/>
    </source>
</evidence>
<dbReference type="InterPro" id="IPR036388">
    <property type="entry name" value="WH-like_DNA-bd_sf"/>
</dbReference>
<dbReference type="Pfam" id="PF26557">
    <property type="entry name" value="Cullin_AB"/>
    <property type="match status" value="1"/>
</dbReference>
<dbReference type="InterPro" id="IPR059120">
    <property type="entry name" value="Cullin-like_AB"/>
</dbReference>
<evidence type="ECO:0000256" key="2">
    <source>
        <dbReference type="PROSITE-ProRule" id="PRU00330"/>
    </source>
</evidence>
<dbReference type="Gene3D" id="1.10.10.10">
    <property type="entry name" value="Winged helix-like DNA-binding domain superfamily/Winged helix DNA-binding domain"/>
    <property type="match status" value="1"/>
</dbReference>
<dbReference type="InterPro" id="IPR045093">
    <property type="entry name" value="Cullin"/>
</dbReference>
<keyword evidence="6" id="KW-1185">Reference proteome</keyword>
<dbReference type="Pfam" id="PF00888">
    <property type="entry name" value="Cullin"/>
    <property type="match status" value="1"/>
</dbReference>
<proteinExistence type="inferred from homology"/>
<dbReference type="InterPro" id="IPR001373">
    <property type="entry name" value="Cullin_N"/>
</dbReference>
<dbReference type="SUPFAM" id="SSF74788">
    <property type="entry name" value="Cullin repeat-like"/>
    <property type="match status" value="1"/>
</dbReference>
<gene>
    <name evidence="5" type="ORF">NA56DRAFT_442494</name>
</gene>
<evidence type="ECO:0000256" key="1">
    <source>
        <dbReference type="ARBA" id="ARBA00006019"/>
    </source>
</evidence>
<dbReference type="AlphaFoldDB" id="A0A2J6PGZ4"/>
<reference evidence="5 6" key="1">
    <citation type="submission" date="2016-05" db="EMBL/GenBank/DDBJ databases">
        <title>A degradative enzymes factory behind the ericoid mycorrhizal symbiosis.</title>
        <authorList>
            <consortium name="DOE Joint Genome Institute"/>
            <person name="Martino E."/>
            <person name="Morin E."/>
            <person name="Grelet G."/>
            <person name="Kuo A."/>
            <person name="Kohler A."/>
            <person name="Daghino S."/>
            <person name="Barry K."/>
            <person name="Choi C."/>
            <person name="Cichocki N."/>
            <person name="Clum A."/>
            <person name="Copeland A."/>
            <person name="Hainaut M."/>
            <person name="Haridas S."/>
            <person name="Labutti K."/>
            <person name="Lindquist E."/>
            <person name="Lipzen A."/>
            <person name="Khouja H.-R."/>
            <person name="Murat C."/>
            <person name="Ohm R."/>
            <person name="Olson A."/>
            <person name="Spatafora J."/>
            <person name="Veneault-Fourrey C."/>
            <person name="Henrissat B."/>
            <person name="Grigoriev I."/>
            <person name="Martin F."/>
            <person name="Perotto S."/>
        </authorList>
    </citation>
    <scope>NUCLEOTIDE SEQUENCE [LARGE SCALE GENOMIC DNA]</scope>
    <source>
        <strain evidence="5 6">UAMH 7357</strain>
    </source>
</reference>
<dbReference type="Pfam" id="PF10557">
    <property type="entry name" value="Cullin_Nedd8"/>
    <property type="match status" value="1"/>
</dbReference>
<dbReference type="EMBL" id="KZ613534">
    <property type="protein sequence ID" value="PMD13239.1"/>
    <property type="molecule type" value="Genomic_DNA"/>
</dbReference>
<dbReference type="PANTHER" id="PTHR11932">
    <property type="entry name" value="CULLIN"/>
    <property type="match status" value="1"/>
</dbReference>
<comment type="similarity">
    <text evidence="1 2 3">Belongs to the cullin family.</text>
</comment>
<dbReference type="InterPro" id="IPR019559">
    <property type="entry name" value="Cullin_neddylation_domain"/>
</dbReference>
<dbReference type="OrthoDB" id="27073at2759"/>
<accession>A0A2J6PGZ4</accession>
<dbReference type="InterPro" id="IPR036317">
    <property type="entry name" value="Cullin_homology_sf"/>
</dbReference>
<name>A0A2J6PGZ4_9HELO</name>
<evidence type="ECO:0000256" key="3">
    <source>
        <dbReference type="RuleBase" id="RU003829"/>
    </source>
</evidence>
<evidence type="ECO:0000313" key="6">
    <source>
        <dbReference type="Proteomes" id="UP000235672"/>
    </source>
</evidence>
<dbReference type="GO" id="GO:0006511">
    <property type="term" value="P:ubiquitin-dependent protein catabolic process"/>
    <property type="evidence" value="ECO:0007669"/>
    <property type="project" value="InterPro"/>
</dbReference>
<feature type="domain" description="Cullin family profile" evidence="4">
    <location>
        <begin position="432"/>
        <end position="687"/>
    </location>
</feature>
<dbReference type="Gene3D" id="1.20.1310.10">
    <property type="entry name" value="Cullin Repeats"/>
    <property type="match status" value="3"/>
</dbReference>
<dbReference type="STRING" id="1745343.A0A2J6PGZ4"/>